<dbReference type="GO" id="GO:0003677">
    <property type="term" value="F:DNA binding"/>
    <property type="evidence" value="ECO:0007669"/>
    <property type="project" value="UniProtKB-KW"/>
</dbReference>
<dbReference type="PROSITE" id="PS00675">
    <property type="entry name" value="SIGMA54_INTERACT_1"/>
    <property type="match status" value="1"/>
</dbReference>
<reference evidence="8" key="2">
    <citation type="submission" date="2015-04" db="EMBL/GenBank/DDBJ databases">
        <title>A butyrogenic pathway from the amino acid lysine in a human gut commensal.</title>
        <authorList>
            <person name="de Vos W.M."/>
            <person name="Bui N.T.P."/>
            <person name="Plugge C.M."/>
            <person name="Ritari J."/>
        </authorList>
    </citation>
    <scope>NUCLEOTIDE SEQUENCE [LARGE SCALE GENOMIC DNA]</scope>
    <source>
        <strain evidence="8">AF211</strain>
    </source>
</reference>
<dbReference type="eggNOG" id="COG3829">
    <property type="taxonomic scope" value="Bacteria"/>
</dbReference>
<dbReference type="PANTHER" id="PTHR32071:SF14">
    <property type="entry name" value="TRANSCRIPTIONAL REGULATORY PROTEIN RTCR"/>
    <property type="match status" value="1"/>
</dbReference>
<dbReference type="PROSITE" id="PS00676">
    <property type="entry name" value="SIGMA54_INTERACT_2"/>
    <property type="match status" value="1"/>
</dbReference>
<evidence type="ECO:0000256" key="2">
    <source>
        <dbReference type="ARBA" id="ARBA00022840"/>
    </source>
</evidence>
<reference evidence="7 8" key="1">
    <citation type="journal article" date="2015" name="Nat. Commun.">
        <title>Production of butyrate from lysine and the Amadori product fructoselysine by a human gut commensal.</title>
        <authorList>
            <person name="Bui T.P."/>
            <person name="Ritari J."/>
            <person name="Boeren S."/>
            <person name="de Waard P."/>
            <person name="Plugge C.M."/>
            <person name="de Vos W.M."/>
        </authorList>
    </citation>
    <scope>NUCLEOTIDE SEQUENCE [LARGE SCALE GENOMIC DNA]</scope>
    <source>
        <strain evidence="7 8">AF211</strain>
    </source>
</reference>
<name>A0A0S2W032_9FIRM</name>
<dbReference type="InterPro" id="IPR003593">
    <property type="entry name" value="AAA+_ATPase"/>
</dbReference>
<dbReference type="EMBL" id="CP011307">
    <property type="protein sequence ID" value="ALP92718.1"/>
    <property type="molecule type" value="Genomic_DNA"/>
</dbReference>
<keyword evidence="5" id="KW-0804">Transcription</keyword>
<feature type="domain" description="Sigma-54 factor interaction" evidence="6">
    <location>
        <begin position="311"/>
        <end position="540"/>
    </location>
</feature>
<dbReference type="Pfam" id="PF00158">
    <property type="entry name" value="Sigma54_activat"/>
    <property type="match status" value="1"/>
</dbReference>
<dbReference type="InterPro" id="IPR025662">
    <property type="entry name" value="Sigma_54_int_dom_ATP-bd_1"/>
</dbReference>
<dbReference type="InterPro" id="IPR009057">
    <property type="entry name" value="Homeodomain-like_sf"/>
</dbReference>
<dbReference type="FunFam" id="3.40.50.300:FF:000006">
    <property type="entry name" value="DNA-binding transcriptional regulator NtrC"/>
    <property type="match status" value="1"/>
</dbReference>
<evidence type="ECO:0000259" key="6">
    <source>
        <dbReference type="PROSITE" id="PS50045"/>
    </source>
</evidence>
<dbReference type="SMART" id="SM00382">
    <property type="entry name" value="AAA"/>
    <property type="match status" value="1"/>
</dbReference>
<keyword evidence="2" id="KW-0067">ATP-binding</keyword>
<dbReference type="CDD" id="cd00009">
    <property type="entry name" value="AAA"/>
    <property type="match status" value="1"/>
</dbReference>
<accession>A0A0S2W032</accession>
<dbReference type="GO" id="GO:0006355">
    <property type="term" value="P:regulation of DNA-templated transcription"/>
    <property type="evidence" value="ECO:0007669"/>
    <property type="project" value="InterPro"/>
</dbReference>
<evidence type="ECO:0000313" key="8">
    <source>
        <dbReference type="Proteomes" id="UP000064844"/>
    </source>
</evidence>
<dbReference type="Gene3D" id="3.40.50.300">
    <property type="entry name" value="P-loop containing nucleotide triphosphate hydrolases"/>
    <property type="match status" value="1"/>
</dbReference>
<dbReference type="SUPFAM" id="SSF52540">
    <property type="entry name" value="P-loop containing nucleoside triphosphate hydrolases"/>
    <property type="match status" value="1"/>
</dbReference>
<dbReference type="PROSITE" id="PS00688">
    <property type="entry name" value="SIGMA54_INTERACT_3"/>
    <property type="match status" value="1"/>
</dbReference>
<dbReference type="KEGG" id="ibu:IB211_00322c"/>
<dbReference type="InterPro" id="IPR025943">
    <property type="entry name" value="Sigma_54_int_dom_ATP-bd_2"/>
</dbReference>
<dbReference type="GO" id="GO:0005524">
    <property type="term" value="F:ATP binding"/>
    <property type="evidence" value="ECO:0007669"/>
    <property type="project" value="UniProtKB-KW"/>
</dbReference>
<evidence type="ECO:0000256" key="3">
    <source>
        <dbReference type="ARBA" id="ARBA00023015"/>
    </source>
</evidence>
<gene>
    <name evidence="7" type="ORF">IB211_00322c</name>
</gene>
<keyword evidence="1" id="KW-0547">Nucleotide-binding</keyword>
<evidence type="ECO:0000256" key="5">
    <source>
        <dbReference type="ARBA" id="ARBA00023163"/>
    </source>
</evidence>
<dbReference type="RefSeq" id="WP_058116889.1">
    <property type="nucleotide sequence ID" value="NZ_CP011307.1"/>
</dbReference>
<dbReference type="STRING" id="1297617.IB211_00322c"/>
<dbReference type="InterPro" id="IPR027417">
    <property type="entry name" value="P-loop_NTPase"/>
</dbReference>
<evidence type="ECO:0000256" key="1">
    <source>
        <dbReference type="ARBA" id="ARBA00022741"/>
    </source>
</evidence>
<dbReference type="PROSITE" id="PS50045">
    <property type="entry name" value="SIGMA54_INTERACT_4"/>
    <property type="match status" value="1"/>
</dbReference>
<dbReference type="Gene3D" id="1.10.10.60">
    <property type="entry name" value="Homeodomain-like"/>
    <property type="match status" value="1"/>
</dbReference>
<dbReference type="AlphaFoldDB" id="A0A0S2W032"/>
<keyword evidence="4" id="KW-0238">DNA-binding</keyword>
<keyword evidence="3" id="KW-0805">Transcription regulation</keyword>
<dbReference type="Gene3D" id="1.10.8.60">
    <property type="match status" value="1"/>
</dbReference>
<protein>
    <recommendedName>
        <fullName evidence="6">Sigma-54 factor interaction domain-containing protein</fullName>
    </recommendedName>
</protein>
<proteinExistence type="predicted"/>
<evidence type="ECO:0000313" key="7">
    <source>
        <dbReference type="EMBL" id="ALP92718.1"/>
    </source>
</evidence>
<keyword evidence="8" id="KW-1185">Reference proteome</keyword>
<dbReference type="Pfam" id="PF25601">
    <property type="entry name" value="AAA_lid_14"/>
    <property type="match status" value="1"/>
</dbReference>
<dbReference type="InterPro" id="IPR025944">
    <property type="entry name" value="Sigma_54_int_dom_CS"/>
</dbReference>
<dbReference type="Proteomes" id="UP000064844">
    <property type="component" value="Chromosome"/>
</dbReference>
<dbReference type="PANTHER" id="PTHR32071">
    <property type="entry name" value="TRANSCRIPTIONAL REGULATORY PROTEIN"/>
    <property type="match status" value="1"/>
</dbReference>
<sequence length="619" mass="67962">MESKLLDTITEIVGEGIVCVNAGGIVTHFNRKAKEITGIVLEGGRSHPAGSILPGDIVLIADNMLGDDDGGMTPEDLSHLNIRDPELRPGDAVLAAGVYHSGGSKPLYRRCGPYAMPQELCLEGLCGGLEVRLSVSRYEKLLTISVGGEPYHLRYLRSMAHLVVVDGGTGKVKFYQEKGCTIRREDLKGLLEGGTFQPKNDGTTEFSVIGRDFFELFQPCELTQRMDRLLSGGGGATLDEELYINKRLMLCSILPVREGNHVRGAVLKLTDLSELHKLLDQRNELITKVEQASLNVDNQAMRVPANAFPDFAGSSPPIQRVKYLAFKAAQARCNVIITGESGTGKSQLAREIHRLSRPDGPFVEVNCSSIPRDLFESELFGYVGGAFTGALSGGKPGYFEQADGGTIFLDEIGEIPMSAQVKLLYAIQNKRFYRVGATKPTNVDVRILSATNQDLWKAVREGRFREDLYYRINVFSLRIPPLRERISDLYLLSRSLTESVCAQYGIPPKKLSGSAVEKLLQHTWPGNIRELGNVIERAVAVCESSIIGPEEIELSPVGARPAEAAPVLSGPLKAQLEYAEEQALLRALAAAEGDKRRAMELLEMKKSSFYERLQHYGIK</sequence>
<evidence type="ECO:0000256" key="4">
    <source>
        <dbReference type="ARBA" id="ARBA00023125"/>
    </source>
</evidence>
<dbReference type="InterPro" id="IPR002078">
    <property type="entry name" value="Sigma_54_int"/>
</dbReference>
<dbReference type="SUPFAM" id="SSF46689">
    <property type="entry name" value="Homeodomain-like"/>
    <property type="match status" value="1"/>
</dbReference>
<dbReference type="InterPro" id="IPR058031">
    <property type="entry name" value="AAA_lid_NorR"/>
</dbReference>
<organism evidence="7 8">
    <name type="scientific">Intestinimonas butyriciproducens</name>
    <dbReference type="NCBI Taxonomy" id="1297617"/>
    <lineage>
        <taxon>Bacteria</taxon>
        <taxon>Bacillati</taxon>
        <taxon>Bacillota</taxon>
        <taxon>Clostridia</taxon>
        <taxon>Eubacteriales</taxon>
        <taxon>Intestinimonas</taxon>
    </lineage>
</organism>